<dbReference type="InterPro" id="IPR006222">
    <property type="entry name" value="GCVT_N"/>
</dbReference>
<dbReference type="Gene3D" id="3.30.1360.120">
    <property type="entry name" value="Probable tRNA modification gtpase trme, domain 1"/>
    <property type="match status" value="1"/>
</dbReference>
<dbReference type="AlphaFoldDB" id="A0A370U9R6"/>
<evidence type="ECO:0000313" key="2">
    <source>
        <dbReference type="EMBL" id="RDL44515.1"/>
    </source>
</evidence>
<dbReference type="EMBL" id="QKRA01000003">
    <property type="protein sequence ID" value="RDL44515.1"/>
    <property type="molecule type" value="Genomic_DNA"/>
</dbReference>
<name>A0A370U9R6_9GAMM</name>
<proteinExistence type="predicted"/>
<accession>A0A370U9R6</accession>
<evidence type="ECO:0000313" key="3">
    <source>
        <dbReference type="Proteomes" id="UP000254326"/>
    </source>
</evidence>
<keyword evidence="3" id="KW-1185">Reference proteome</keyword>
<reference evidence="2 3" key="1">
    <citation type="submission" date="2018-06" db="EMBL/GenBank/DDBJ databases">
        <title>Marinomonas sp. YLB-05 draft genome sequence.</title>
        <authorList>
            <person name="Yu L."/>
            <person name="Tang X."/>
        </authorList>
    </citation>
    <scope>NUCLEOTIDE SEQUENCE [LARGE SCALE GENOMIC DNA]</scope>
    <source>
        <strain evidence="2 3">YLB-05</strain>
    </source>
</reference>
<gene>
    <name evidence="2" type="ORF">DN730_08960</name>
</gene>
<dbReference type="Gene3D" id="3.30.70.1520">
    <property type="entry name" value="Heterotetrameric sarcosine oxidase"/>
    <property type="match status" value="1"/>
</dbReference>
<sequence length="196" mass="21589">MSEFIISAHAMCRQSPIDASLCAQDSQVVIEDKTHTTRVGVRGVAAESFLKRQGMIVPDQPNQAEYSENGLIVLRLSRTEFWLIDVAQSHQAALEALERQALSEEGVYRLYCQHSHALFELKGEYSAEMFAKLCGVDLSHGAFAAQSIAQTSVARVNAIVVNTSLSAQRSDNYLILSDVSSAEHLWDALLDASQEF</sequence>
<feature type="domain" description="GCVT N-terminal" evidence="1">
    <location>
        <begin position="24"/>
        <end position="196"/>
    </location>
</feature>
<dbReference type="InterPro" id="IPR027266">
    <property type="entry name" value="TrmE/GcvT-like"/>
</dbReference>
<comment type="caution">
    <text evidence="2">The sequence shown here is derived from an EMBL/GenBank/DDBJ whole genome shotgun (WGS) entry which is preliminary data.</text>
</comment>
<organism evidence="2 3">
    <name type="scientific">Marinomonas piezotolerans</name>
    <dbReference type="NCBI Taxonomy" id="2213058"/>
    <lineage>
        <taxon>Bacteria</taxon>
        <taxon>Pseudomonadati</taxon>
        <taxon>Pseudomonadota</taxon>
        <taxon>Gammaproteobacteria</taxon>
        <taxon>Oceanospirillales</taxon>
        <taxon>Oceanospirillaceae</taxon>
        <taxon>Marinomonas</taxon>
    </lineage>
</organism>
<evidence type="ECO:0000259" key="1">
    <source>
        <dbReference type="Pfam" id="PF01571"/>
    </source>
</evidence>
<dbReference type="SUPFAM" id="SSF103025">
    <property type="entry name" value="Folate-binding domain"/>
    <property type="match status" value="1"/>
</dbReference>
<dbReference type="Pfam" id="PF01571">
    <property type="entry name" value="GCV_T"/>
    <property type="match status" value="1"/>
</dbReference>
<protein>
    <submittedName>
        <fullName evidence="2">Sarcosine oxidase subunit gamma</fullName>
    </submittedName>
</protein>
<dbReference type="RefSeq" id="WP_115467778.1">
    <property type="nucleotide sequence ID" value="NZ_QKRA01000003.1"/>
</dbReference>
<dbReference type="Proteomes" id="UP000254326">
    <property type="component" value="Unassembled WGS sequence"/>
</dbReference>
<dbReference type="OrthoDB" id="9179874at2"/>